<sequence>MRIAIVTSRLCDSDDQLALRRFVCCEPNGPEYAMDVQRYIRGLRIKDEPGMYRMVLQYGETPNASVIGFCEFGYDPTAPESNGYAISFIATALSERGRHLGAILLDCVLRWMANDAARHDRTPYVFTQIDPRNEASIHLFSDAGFENEGRDENDPEFDIWSKEFEPFSTDRLYFYSPVMIDEDDKN</sequence>
<dbReference type="GO" id="GO:0016747">
    <property type="term" value="F:acyltransferase activity, transferring groups other than amino-acyl groups"/>
    <property type="evidence" value="ECO:0007669"/>
    <property type="project" value="InterPro"/>
</dbReference>
<comment type="caution">
    <text evidence="2">The sequence shown here is derived from an EMBL/GenBank/DDBJ whole genome shotgun (WGS) entry which is preliminary data.</text>
</comment>
<dbReference type="EMBL" id="JGZO01000004">
    <property type="protein sequence ID" value="KFI95110.1"/>
    <property type="molecule type" value="Genomic_DNA"/>
</dbReference>
<evidence type="ECO:0000313" key="3">
    <source>
        <dbReference type="Proteomes" id="UP000029033"/>
    </source>
</evidence>
<evidence type="ECO:0000313" key="2">
    <source>
        <dbReference type="EMBL" id="KFI95110.1"/>
    </source>
</evidence>
<keyword evidence="2" id="KW-0808">Transferase</keyword>
<dbReference type="AlphaFoldDB" id="A0A087DHW0"/>
<dbReference type="Proteomes" id="UP000029033">
    <property type="component" value="Unassembled WGS sequence"/>
</dbReference>
<organism evidence="2 3">
    <name type="scientific">Bifidobacterium scardovii</name>
    <dbReference type="NCBI Taxonomy" id="158787"/>
    <lineage>
        <taxon>Bacteria</taxon>
        <taxon>Bacillati</taxon>
        <taxon>Actinomycetota</taxon>
        <taxon>Actinomycetes</taxon>
        <taxon>Bifidobacteriales</taxon>
        <taxon>Bifidobacteriaceae</taxon>
        <taxon>Bifidobacterium</taxon>
    </lineage>
</organism>
<evidence type="ECO:0000259" key="1">
    <source>
        <dbReference type="PROSITE" id="PS51186"/>
    </source>
</evidence>
<name>A0A087DHW0_9BIFI</name>
<proteinExistence type="predicted"/>
<dbReference type="SUPFAM" id="SSF55729">
    <property type="entry name" value="Acyl-CoA N-acyltransferases (Nat)"/>
    <property type="match status" value="1"/>
</dbReference>
<dbReference type="RefSeq" id="WP_081892876.1">
    <property type="nucleotide sequence ID" value="NZ_CAUPKV010000003.1"/>
</dbReference>
<dbReference type="InterPro" id="IPR000182">
    <property type="entry name" value="GNAT_dom"/>
</dbReference>
<keyword evidence="3" id="KW-1185">Reference proteome</keyword>
<dbReference type="InterPro" id="IPR016181">
    <property type="entry name" value="Acyl_CoA_acyltransferase"/>
</dbReference>
<accession>A0A087DHW0</accession>
<gene>
    <name evidence="2" type="ORF">BSCA_0928</name>
</gene>
<feature type="domain" description="N-acetyltransferase" evidence="1">
    <location>
        <begin position="3"/>
        <end position="165"/>
    </location>
</feature>
<dbReference type="eggNOG" id="ENOG50329QD">
    <property type="taxonomic scope" value="Bacteria"/>
</dbReference>
<dbReference type="Pfam" id="PF00583">
    <property type="entry name" value="Acetyltransf_1"/>
    <property type="match status" value="1"/>
</dbReference>
<protein>
    <submittedName>
        <fullName evidence="2">GNAT family acetyltransferase</fullName>
    </submittedName>
</protein>
<dbReference type="Gene3D" id="3.40.630.30">
    <property type="match status" value="1"/>
</dbReference>
<dbReference type="PROSITE" id="PS51186">
    <property type="entry name" value="GNAT"/>
    <property type="match status" value="1"/>
</dbReference>
<reference evidence="2 3" key="1">
    <citation type="submission" date="2014-03" db="EMBL/GenBank/DDBJ databases">
        <title>Genomics of Bifidobacteria.</title>
        <authorList>
            <person name="Ventura M."/>
            <person name="Milani C."/>
            <person name="Lugli G.A."/>
        </authorList>
    </citation>
    <scope>NUCLEOTIDE SEQUENCE [LARGE SCALE GENOMIC DNA]</scope>
    <source>
        <strain evidence="2 3">LMG 21589</strain>
    </source>
</reference>